<evidence type="ECO:0000313" key="2">
    <source>
        <dbReference type="EMBL" id="OTG23510.1"/>
    </source>
</evidence>
<evidence type="ECO:0000313" key="3">
    <source>
        <dbReference type="Proteomes" id="UP000215914"/>
    </source>
</evidence>
<keyword evidence="3" id="KW-1185">Reference proteome</keyword>
<name>A0A251UJG2_HELAN</name>
<accession>A0A251UJG2</accession>
<dbReference type="AlphaFoldDB" id="A0A251UJG2"/>
<feature type="region of interest" description="Disordered" evidence="1">
    <location>
        <begin position="58"/>
        <end position="78"/>
    </location>
</feature>
<dbReference type="EMBL" id="CM007895">
    <property type="protein sequence ID" value="OTG23510.1"/>
    <property type="molecule type" value="Genomic_DNA"/>
</dbReference>
<gene>
    <name evidence="2" type="ORF">HannXRQ_Chr06g0183311</name>
</gene>
<protein>
    <submittedName>
        <fullName evidence="2">Uncharacterized protein</fullName>
    </submittedName>
</protein>
<reference evidence="3" key="1">
    <citation type="journal article" date="2017" name="Nature">
        <title>The sunflower genome provides insights into oil metabolism, flowering and Asterid evolution.</title>
        <authorList>
            <person name="Badouin H."/>
            <person name="Gouzy J."/>
            <person name="Grassa C.J."/>
            <person name="Murat F."/>
            <person name="Staton S.E."/>
            <person name="Cottret L."/>
            <person name="Lelandais-Briere C."/>
            <person name="Owens G.L."/>
            <person name="Carrere S."/>
            <person name="Mayjonade B."/>
            <person name="Legrand L."/>
            <person name="Gill N."/>
            <person name="Kane N.C."/>
            <person name="Bowers J.E."/>
            <person name="Hubner S."/>
            <person name="Bellec A."/>
            <person name="Berard A."/>
            <person name="Berges H."/>
            <person name="Blanchet N."/>
            <person name="Boniface M.C."/>
            <person name="Brunel D."/>
            <person name="Catrice O."/>
            <person name="Chaidir N."/>
            <person name="Claudel C."/>
            <person name="Donnadieu C."/>
            <person name="Faraut T."/>
            <person name="Fievet G."/>
            <person name="Helmstetter N."/>
            <person name="King M."/>
            <person name="Knapp S.J."/>
            <person name="Lai Z."/>
            <person name="Le Paslier M.C."/>
            <person name="Lippi Y."/>
            <person name="Lorenzon L."/>
            <person name="Mandel J.R."/>
            <person name="Marage G."/>
            <person name="Marchand G."/>
            <person name="Marquand E."/>
            <person name="Bret-Mestries E."/>
            <person name="Morien E."/>
            <person name="Nambeesan S."/>
            <person name="Nguyen T."/>
            <person name="Pegot-Espagnet P."/>
            <person name="Pouilly N."/>
            <person name="Raftis F."/>
            <person name="Sallet E."/>
            <person name="Schiex T."/>
            <person name="Thomas J."/>
            <person name="Vandecasteele C."/>
            <person name="Vares D."/>
            <person name="Vear F."/>
            <person name="Vautrin S."/>
            <person name="Crespi M."/>
            <person name="Mangin B."/>
            <person name="Burke J.M."/>
            <person name="Salse J."/>
            <person name="Munos S."/>
            <person name="Vincourt P."/>
            <person name="Rieseberg L.H."/>
            <person name="Langlade N.B."/>
        </authorList>
    </citation>
    <scope>NUCLEOTIDE SEQUENCE [LARGE SCALE GENOMIC DNA]</scope>
    <source>
        <strain evidence="3">cv. SF193</strain>
    </source>
</reference>
<organism evidence="2 3">
    <name type="scientific">Helianthus annuus</name>
    <name type="common">Common sunflower</name>
    <dbReference type="NCBI Taxonomy" id="4232"/>
    <lineage>
        <taxon>Eukaryota</taxon>
        <taxon>Viridiplantae</taxon>
        <taxon>Streptophyta</taxon>
        <taxon>Embryophyta</taxon>
        <taxon>Tracheophyta</taxon>
        <taxon>Spermatophyta</taxon>
        <taxon>Magnoliopsida</taxon>
        <taxon>eudicotyledons</taxon>
        <taxon>Gunneridae</taxon>
        <taxon>Pentapetalae</taxon>
        <taxon>asterids</taxon>
        <taxon>campanulids</taxon>
        <taxon>Asterales</taxon>
        <taxon>Asteraceae</taxon>
        <taxon>Asteroideae</taxon>
        <taxon>Heliantheae alliance</taxon>
        <taxon>Heliantheae</taxon>
        <taxon>Helianthus</taxon>
    </lineage>
</organism>
<sequence length="78" mass="8554">MLSGNTFSLLYLHTTSQNILYFKLKTLDLTQSSTFANTSLRIPLCCFGCVTSSSIGMKKEKGASHSKAQASQDRGKFI</sequence>
<dbReference type="InParanoid" id="A0A251UJG2"/>
<evidence type="ECO:0000256" key="1">
    <source>
        <dbReference type="SAM" id="MobiDB-lite"/>
    </source>
</evidence>
<proteinExistence type="predicted"/>
<dbReference type="Proteomes" id="UP000215914">
    <property type="component" value="Chromosome 6"/>
</dbReference>